<comment type="similarity">
    <text evidence="1">Belongs to the prokaryotic molybdopterin-containing oxidoreductase family.</text>
</comment>
<keyword evidence="8" id="KW-1185">Reference proteome</keyword>
<name>A0ABS7P4E1_9NOCA</name>
<evidence type="ECO:0000313" key="7">
    <source>
        <dbReference type="EMBL" id="MBY6367287.1"/>
    </source>
</evidence>
<dbReference type="PANTHER" id="PTHR43742:SF2">
    <property type="entry name" value="ASSIMILATORY NITRATE REDUCTASE CATALYTIC SUBUNIT"/>
    <property type="match status" value="1"/>
</dbReference>
<gene>
    <name evidence="7" type="ORF">HQ603_11015</name>
</gene>
<evidence type="ECO:0000256" key="4">
    <source>
        <dbReference type="ARBA" id="ARBA00023014"/>
    </source>
</evidence>
<dbReference type="SUPFAM" id="SSF50692">
    <property type="entry name" value="ADC-like"/>
    <property type="match status" value="1"/>
</dbReference>
<keyword evidence="3" id="KW-0408">Iron</keyword>
<comment type="caution">
    <text evidence="7">The sequence shown here is derived from an EMBL/GenBank/DDBJ whole genome shotgun (WGS) entry which is preliminary data.</text>
</comment>
<dbReference type="SMART" id="SM00926">
    <property type="entry name" value="Molybdop_Fe4S4"/>
    <property type="match status" value="1"/>
</dbReference>
<dbReference type="InterPro" id="IPR006963">
    <property type="entry name" value="Mopterin_OxRdtase_4Fe-4S_dom"/>
</dbReference>
<dbReference type="InterPro" id="IPR006657">
    <property type="entry name" value="MoPterin_dinucl-bd_dom"/>
</dbReference>
<evidence type="ECO:0000313" key="8">
    <source>
        <dbReference type="Proteomes" id="UP000825228"/>
    </source>
</evidence>
<protein>
    <submittedName>
        <fullName evidence="7">Molybdopterin-dependent oxidoreductase</fullName>
    </submittedName>
</protein>
<sequence length="746" mass="81216">MTTDAAATRTAYGTCALCEAMCGLEYTVGPAGVESVRGDKKDPLSRGHLCPKATALVDIANDPDRLRRPVRRTDDGWTEMEWDEAIDLVARRLSEIRDTHGRNAVGVYAGNPNVHSLGAMTHGIPFLSMLRTRNRYSATSLDQLPHQLTNMLLFGHQLRQPITDIDHTQFFLVLGANPMASNGSMMTVPDFGRRVKDLRARGGRMVVIDPRRTETAAVADEHLFVRPGSDAYLLLALIHVILADGAERPALYVDGVAEVRAAVAAFTPEAVADVTGIDADTVRRLARELVAADAAAVYGRMGVSTQRFGTVCQWAVHVLDILTGNLDRVGGKLFTEPAVDLIRQKITGRGHFGLWRSRVRDLPEFSGELPTSTLVDEMTTPGEDRIRAMVVASGNPVLSAPGGRRLDDAFADLDFMVSFDIYVNETSRHADVILPSTTALERDHYDLIFSSFAVRNVAKFSPAVLPKPDGMRHEWEIFRDLALRYAALRRRSPRERFTRASLVREVRFRLSPTRTLDLLLRRGRRGLSIRSLRRTPHGVDLGPLRPRLPDALSTPDRRIDLAQPLVLDDVARIRAALTGAPAADGGLTLVGRRHLRSNNSWMHNAPRLVKGKPRHAVLMHPDDLATHRLADGDAVEVRSNAGAVRTVVAASTDVMRGVVSMPHGFGHERDGVRLSVARTVVGPSVNDLTDPDRVESVAGNAVLNGVPVTVVPAPDQGVGPEPSEPSNSAVSSSSPHGPTAAPRADT</sequence>
<dbReference type="Pfam" id="PF04879">
    <property type="entry name" value="Molybdop_Fe4S4"/>
    <property type="match status" value="1"/>
</dbReference>
<dbReference type="Gene3D" id="2.40.40.20">
    <property type="match status" value="1"/>
</dbReference>
<feature type="domain" description="4Fe-4S Mo/W bis-MGD-type" evidence="6">
    <location>
        <begin position="8"/>
        <end position="64"/>
    </location>
</feature>
<dbReference type="Gene3D" id="3.40.228.10">
    <property type="entry name" value="Dimethylsulfoxide Reductase, domain 2"/>
    <property type="match status" value="1"/>
</dbReference>
<dbReference type="InterPro" id="IPR006656">
    <property type="entry name" value="Mopterin_OxRdtase"/>
</dbReference>
<dbReference type="SUPFAM" id="SSF53706">
    <property type="entry name" value="Formate dehydrogenase/DMSO reductase, domains 1-3"/>
    <property type="match status" value="1"/>
</dbReference>
<keyword evidence="4" id="KW-0411">Iron-sulfur</keyword>
<accession>A0ABS7P4E1</accession>
<dbReference type="Gene3D" id="3.40.50.740">
    <property type="match status" value="1"/>
</dbReference>
<dbReference type="Pfam" id="PF01568">
    <property type="entry name" value="Molydop_binding"/>
    <property type="match status" value="1"/>
</dbReference>
<dbReference type="InterPro" id="IPR050612">
    <property type="entry name" value="Prok_Mopterin_Oxidored"/>
</dbReference>
<dbReference type="Proteomes" id="UP000825228">
    <property type="component" value="Unassembled WGS sequence"/>
</dbReference>
<dbReference type="PANTHER" id="PTHR43742">
    <property type="entry name" value="TRIMETHYLAMINE-N-OXIDE REDUCTASE"/>
    <property type="match status" value="1"/>
</dbReference>
<evidence type="ECO:0000256" key="2">
    <source>
        <dbReference type="ARBA" id="ARBA00022723"/>
    </source>
</evidence>
<dbReference type="RefSeq" id="WP_222684590.1">
    <property type="nucleotide sequence ID" value="NZ_JABUBT010000030.1"/>
</dbReference>
<evidence type="ECO:0000256" key="1">
    <source>
        <dbReference type="ARBA" id="ARBA00010312"/>
    </source>
</evidence>
<reference evidence="7 8" key="1">
    <citation type="submission" date="2020-06" db="EMBL/GenBank/DDBJ databases">
        <title>Taxonomy, biology and ecology of Rhodococcus bacteria occurring in California pistachio and other woody hosts as revealed by genome sequence analyses.</title>
        <authorList>
            <person name="Gai Y."/>
            <person name="Riely B."/>
        </authorList>
    </citation>
    <scope>NUCLEOTIDE SEQUENCE [LARGE SCALE GENOMIC DNA]</scope>
    <source>
        <strain evidence="7 8">BP-281</strain>
    </source>
</reference>
<proteinExistence type="inferred from homology"/>
<dbReference type="InterPro" id="IPR009010">
    <property type="entry name" value="Asp_de-COase-like_dom_sf"/>
</dbReference>
<organism evidence="7 8">
    <name type="scientific">Rhodococcoides corynebacterioides</name>
    <dbReference type="NCBI Taxonomy" id="53972"/>
    <lineage>
        <taxon>Bacteria</taxon>
        <taxon>Bacillati</taxon>
        <taxon>Actinomycetota</taxon>
        <taxon>Actinomycetes</taxon>
        <taxon>Mycobacteriales</taxon>
        <taxon>Nocardiaceae</taxon>
        <taxon>Rhodococcoides</taxon>
    </lineage>
</organism>
<feature type="compositionally biased region" description="Low complexity" evidence="5">
    <location>
        <begin position="720"/>
        <end position="735"/>
    </location>
</feature>
<dbReference type="Gene3D" id="2.20.25.90">
    <property type="entry name" value="ADC-like domains"/>
    <property type="match status" value="1"/>
</dbReference>
<evidence type="ECO:0000256" key="3">
    <source>
        <dbReference type="ARBA" id="ARBA00023004"/>
    </source>
</evidence>
<keyword evidence="2" id="KW-0479">Metal-binding</keyword>
<evidence type="ECO:0000259" key="6">
    <source>
        <dbReference type="PROSITE" id="PS51669"/>
    </source>
</evidence>
<evidence type="ECO:0000256" key="5">
    <source>
        <dbReference type="SAM" id="MobiDB-lite"/>
    </source>
</evidence>
<dbReference type="EMBL" id="JABUBU010000008">
    <property type="protein sequence ID" value="MBY6367287.1"/>
    <property type="molecule type" value="Genomic_DNA"/>
</dbReference>
<dbReference type="PROSITE" id="PS51669">
    <property type="entry name" value="4FE4S_MOW_BIS_MGD"/>
    <property type="match status" value="1"/>
</dbReference>
<feature type="region of interest" description="Disordered" evidence="5">
    <location>
        <begin position="708"/>
        <end position="746"/>
    </location>
</feature>
<dbReference type="Pfam" id="PF00384">
    <property type="entry name" value="Molybdopterin"/>
    <property type="match status" value="1"/>
</dbReference>